<dbReference type="InterPro" id="IPR007692">
    <property type="entry name" value="DNA_helicase_DnaB"/>
</dbReference>
<proteinExistence type="inferred from homology"/>
<keyword evidence="6 14" id="KW-0378">Hydrolase</keyword>
<dbReference type="NCBIfam" id="TIGR00665">
    <property type="entry name" value="DnaB"/>
    <property type="match status" value="1"/>
</dbReference>
<keyword evidence="8 14" id="KW-0067">ATP-binding</keyword>
<evidence type="ECO:0000256" key="12">
    <source>
        <dbReference type="ARBA" id="ARBA00048954"/>
    </source>
</evidence>
<keyword evidence="7 14" id="KW-0347">Helicase</keyword>
<accession>A0ABQ5LS39</accession>
<comment type="catalytic activity">
    <reaction evidence="12 14">
        <text>ATP + H2O = ADP + phosphate + H(+)</text>
        <dbReference type="Rhea" id="RHEA:13065"/>
        <dbReference type="ChEBI" id="CHEBI:15377"/>
        <dbReference type="ChEBI" id="CHEBI:15378"/>
        <dbReference type="ChEBI" id="CHEBI:30616"/>
        <dbReference type="ChEBI" id="CHEBI:43474"/>
        <dbReference type="ChEBI" id="CHEBI:456216"/>
        <dbReference type="EC" id="5.6.2.3"/>
    </reaction>
</comment>
<keyword evidence="4 14" id="KW-0235">DNA replication</keyword>
<keyword evidence="9 14" id="KW-0238">DNA-binding</keyword>
<dbReference type="Proteomes" id="UP001144205">
    <property type="component" value="Unassembled WGS sequence"/>
</dbReference>
<evidence type="ECO:0000256" key="2">
    <source>
        <dbReference type="ARBA" id="ARBA00011643"/>
    </source>
</evidence>
<dbReference type="EC" id="5.6.2.3" evidence="13 14"/>
<dbReference type="SUPFAM" id="SSF52540">
    <property type="entry name" value="P-loop containing nucleoside triphosphate hydrolases"/>
    <property type="match status" value="1"/>
</dbReference>
<comment type="function">
    <text evidence="11 14">The main replicative DNA helicase, it participates in initiation and elongation during chromosome replication. Travels ahead of the DNA replisome, separating dsDNA into templates for DNA synthesis. A processive ATP-dependent 5'-3' DNA helicase it has DNA-dependent ATPase activity.</text>
</comment>
<keyword evidence="5 14" id="KW-0547">Nucleotide-binding</keyword>
<dbReference type="Pfam" id="PF00772">
    <property type="entry name" value="DnaB"/>
    <property type="match status" value="1"/>
</dbReference>
<evidence type="ECO:0000256" key="1">
    <source>
        <dbReference type="ARBA" id="ARBA00008428"/>
    </source>
</evidence>
<comment type="caution">
    <text evidence="16">The sequence shown here is derived from an EMBL/GenBank/DDBJ whole genome shotgun (WGS) entry which is preliminary data.</text>
</comment>
<dbReference type="CDD" id="cd00984">
    <property type="entry name" value="DnaB_C"/>
    <property type="match status" value="1"/>
</dbReference>
<evidence type="ECO:0000256" key="11">
    <source>
        <dbReference type="ARBA" id="ARBA00044932"/>
    </source>
</evidence>
<feature type="domain" description="SF4 helicase" evidence="15">
    <location>
        <begin position="193"/>
        <end position="488"/>
    </location>
</feature>
<evidence type="ECO:0000256" key="3">
    <source>
        <dbReference type="ARBA" id="ARBA00022515"/>
    </source>
</evidence>
<dbReference type="InterPro" id="IPR036185">
    <property type="entry name" value="DNA_heli_DnaB-like_N_sf"/>
</dbReference>
<evidence type="ECO:0000256" key="14">
    <source>
        <dbReference type="RuleBase" id="RU362085"/>
    </source>
</evidence>
<sequence>MNEISQIKGGETTPDDDAIAAPHNIEAEQQLLGAILTNNDIFDRIAQIIKPAHFYEPVHGRIFEEASKRITANMLASPVTLKAYLADDEGLKELGGAPYLARLAGAAISSFAAQDYAQMIYEMHLRRQLMQLGADISSNASRMAETSAPSEQIVEAEQALYKLAETGQTTSGFQSFLTAVTDAVRVANAAYQRDGGLAGISTGLTDLDQKLGGLHKSDLLILAGRPSMGKTSLATNIAFNIAKAYKKGKLPDGSDGAINGGVVGFYSLEMSAEQLAARILSEASEVPSEQIRRGDMTEAEFRRFVEAAKALEACPLYIDDTPALPIAQLAARARRLKRMHGLDALFVDYLQLVRGTAENRVNEIAEISMGLKAIAKELNIPVVALSQLSRQVESRDDKRPQLSDLRESGSIEQDADVVMFVFREEYYAEREKPSEDRLEEMAAWQERMDRLHGKAEVIIGKQRHGPIGSVDLSFEGRFTRFGNLVKAWQQGSGGGF</sequence>
<evidence type="ECO:0000256" key="8">
    <source>
        <dbReference type="ARBA" id="ARBA00022840"/>
    </source>
</evidence>
<evidence type="ECO:0000259" key="15">
    <source>
        <dbReference type="PROSITE" id="PS51199"/>
    </source>
</evidence>
<keyword evidence="3 14" id="KW-0639">Primosome</keyword>
<dbReference type="PANTHER" id="PTHR30153:SF2">
    <property type="entry name" value="REPLICATIVE DNA HELICASE"/>
    <property type="match status" value="1"/>
</dbReference>
<dbReference type="PROSITE" id="PS51199">
    <property type="entry name" value="SF4_HELICASE"/>
    <property type="match status" value="1"/>
</dbReference>
<evidence type="ECO:0000256" key="13">
    <source>
        <dbReference type="NCBIfam" id="TIGR00665"/>
    </source>
</evidence>
<keyword evidence="17" id="KW-1185">Reference proteome</keyword>
<dbReference type="InterPro" id="IPR007694">
    <property type="entry name" value="DNA_helicase_DnaB-like_C"/>
</dbReference>
<evidence type="ECO:0000256" key="9">
    <source>
        <dbReference type="ARBA" id="ARBA00023125"/>
    </source>
</evidence>
<gene>
    <name evidence="16" type="primary">dnaB</name>
    <name evidence="16" type="ORF">STA1M1_16570</name>
</gene>
<comment type="similarity">
    <text evidence="1 14">Belongs to the helicase family. DnaB subfamily.</text>
</comment>
<evidence type="ECO:0000256" key="10">
    <source>
        <dbReference type="ARBA" id="ARBA00023235"/>
    </source>
</evidence>
<dbReference type="Gene3D" id="3.40.50.300">
    <property type="entry name" value="P-loop containing nucleotide triphosphate hydrolases"/>
    <property type="match status" value="1"/>
</dbReference>
<dbReference type="EMBL" id="BROH01000004">
    <property type="protein sequence ID" value="GKY87788.1"/>
    <property type="molecule type" value="Genomic_DNA"/>
</dbReference>
<dbReference type="InterPro" id="IPR027417">
    <property type="entry name" value="P-loop_NTPase"/>
</dbReference>
<dbReference type="PANTHER" id="PTHR30153">
    <property type="entry name" value="REPLICATIVE DNA HELICASE DNAB"/>
    <property type="match status" value="1"/>
</dbReference>
<keyword evidence="10" id="KW-0413">Isomerase</keyword>
<dbReference type="InterPro" id="IPR016136">
    <property type="entry name" value="DNA_helicase_N/primase_C"/>
</dbReference>
<name>A0ABQ5LS39_9RHOB</name>
<dbReference type="NCBIfam" id="NF006606">
    <property type="entry name" value="PRK09165.1"/>
    <property type="match status" value="1"/>
</dbReference>
<protein>
    <recommendedName>
        <fullName evidence="13 14">Replicative DNA helicase</fullName>
        <ecNumber evidence="13 14">5.6.2.3</ecNumber>
    </recommendedName>
</protein>
<dbReference type="GO" id="GO:0004386">
    <property type="term" value="F:helicase activity"/>
    <property type="evidence" value="ECO:0007669"/>
    <property type="project" value="UniProtKB-KW"/>
</dbReference>
<evidence type="ECO:0000256" key="4">
    <source>
        <dbReference type="ARBA" id="ARBA00022705"/>
    </source>
</evidence>
<reference evidence="16" key="1">
    <citation type="journal article" date="2023" name="Int. J. Syst. Evol. Microbiol.">
        <title>Sinisalibacter aestuarii sp. nov., isolated from estuarine sediment of the Arakawa River.</title>
        <authorList>
            <person name="Arafat S.T."/>
            <person name="Hirano S."/>
            <person name="Sato A."/>
            <person name="Takeuchi K."/>
            <person name="Yasuda T."/>
            <person name="Terahara T."/>
            <person name="Hamada M."/>
            <person name="Kobayashi T."/>
        </authorList>
    </citation>
    <scope>NUCLEOTIDE SEQUENCE</scope>
    <source>
        <strain evidence="16">B-399</strain>
    </source>
</reference>
<dbReference type="Gene3D" id="1.10.860.10">
    <property type="entry name" value="DNAb Helicase, Chain A"/>
    <property type="match status" value="1"/>
</dbReference>
<comment type="subunit">
    <text evidence="2">Homohexamer.</text>
</comment>
<evidence type="ECO:0000256" key="5">
    <source>
        <dbReference type="ARBA" id="ARBA00022741"/>
    </source>
</evidence>
<dbReference type="InterPro" id="IPR007693">
    <property type="entry name" value="DNA_helicase_DnaB-like_N"/>
</dbReference>
<evidence type="ECO:0000313" key="17">
    <source>
        <dbReference type="Proteomes" id="UP001144205"/>
    </source>
</evidence>
<dbReference type="SUPFAM" id="SSF48024">
    <property type="entry name" value="N-terminal domain of DnaB helicase"/>
    <property type="match status" value="1"/>
</dbReference>
<evidence type="ECO:0000256" key="7">
    <source>
        <dbReference type="ARBA" id="ARBA00022806"/>
    </source>
</evidence>
<evidence type="ECO:0000256" key="6">
    <source>
        <dbReference type="ARBA" id="ARBA00022801"/>
    </source>
</evidence>
<evidence type="ECO:0000313" key="16">
    <source>
        <dbReference type="EMBL" id="GKY87788.1"/>
    </source>
</evidence>
<organism evidence="16 17">
    <name type="scientific">Sinisalibacter aestuarii</name>
    <dbReference type="NCBI Taxonomy" id="2949426"/>
    <lineage>
        <taxon>Bacteria</taxon>
        <taxon>Pseudomonadati</taxon>
        <taxon>Pseudomonadota</taxon>
        <taxon>Alphaproteobacteria</taxon>
        <taxon>Rhodobacterales</taxon>
        <taxon>Roseobacteraceae</taxon>
        <taxon>Sinisalibacter</taxon>
    </lineage>
</organism>
<dbReference type="Pfam" id="PF03796">
    <property type="entry name" value="DnaB_C"/>
    <property type="match status" value="1"/>
</dbReference>
<dbReference type="RefSeq" id="WP_281841772.1">
    <property type="nucleotide sequence ID" value="NZ_BROH01000004.1"/>
</dbReference>